<name>A0A231UUV4_9HYPH</name>
<evidence type="ECO:0000313" key="2">
    <source>
        <dbReference type="EMBL" id="OXS99666.1"/>
    </source>
</evidence>
<dbReference type="EMBL" id="NBYO01000003">
    <property type="protein sequence ID" value="OXS99666.1"/>
    <property type="molecule type" value="Genomic_DNA"/>
</dbReference>
<feature type="region of interest" description="Disordered" evidence="1">
    <location>
        <begin position="136"/>
        <end position="158"/>
    </location>
</feature>
<accession>A0A231UUV4</accession>
<dbReference type="Proteomes" id="UP000215405">
    <property type="component" value="Unassembled WGS sequence"/>
</dbReference>
<reference evidence="3" key="1">
    <citation type="journal article" date="2017" name="Int. J. Syst. Evol. Microbiol.">
        <title>Notoacmeibacter marinus gen. nov., sp. nov., isolated from the gut of a limpet and proposal of Notoacmeibacteraceae fam. nov. in the order Rhizobiales of the class Alphaproteobacteria.</title>
        <authorList>
            <person name="Huang Z."/>
            <person name="Guo F."/>
            <person name="Lai Q."/>
        </authorList>
    </citation>
    <scope>NUCLEOTIDE SEQUENCE [LARGE SCALE GENOMIC DNA]</scope>
    <source>
        <strain evidence="3">XMTR2A4</strain>
    </source>
</reference>
<organism evidence="2 3">
    <name type="scientific">Notoacmeibacter marinus</name>
    <dbReference type="NCBI Taxonomy" id="1876515"/>
    <lineage>
        <taxon>Bacteria</taxon>
        <taxon>Pseudomonadati</taxon>
        <taxon>Pseudomonadota</taxon>
        <taxon>Alphaproteobacteria</taxon>
        <taxon>Hyphomicrobiales</taxon>
        <taxon>Notoacmeibacteraceae</taxon>
        <taxon>Notoacmeibacter</taxon>
    </lineage>
</organism>
<dbReference type="OrthoDB" id="8449893at2"/>
<comment type="caution">
    <text evidence="2">The sequence shown here is derived from an EMBL/GenBank/DDBJ whole genome shotgun (WGS) entry which is preliminary data.</text>
</comment>
<evidence type="ECO:0000256" key="1">
    <source>
        <dbReference type="SAM" id="MobiDB-lite"/>
    </source>
</evidence>
<dbReference type="AlphaFoldDB" id="A0A231UUV4"/>
<protein>
    <submittedName>
        <fullName evidence="2">Uncharacterized protein</fullName>
    </submittedName>
</protein>
<dbReference type="Pfam" id="PF19596">
    <property type="entry name" value="DUF6101"/>
    <property type="match status" value="1"/>
</dbReference>
<evidence type="ECO:0000313" key="3">
    <source>
        <dbReference type="Proteomes" id="UP000215405"/>
    </source>
</evidence>
<sequence>MIARREEITSLRLDPFHLPQTVSCGYDENGEPVSFTVHEKGVVARRVLEKSGLPLSMMVGLTAYRGVAAEAKELEDGRIDVTLSLLHDDPNLTVPLLVADNLDDIAADWHLWSEKLGLQMLLIESDGVARTLEESLGAVKKSQPSERRAGRPTRARRPRFLARRRTGSMGMRLIVDGQEIIARQ</sequence>
<dbReference type="InterPro" id="IPR046083">
    <property type="entry name" value="DUF6101"/>
</dbReference>
<keyword evidence="3" id="KW-1185">Reference proteome</keyword>
<proteinExistence type="predicted"/>
<gene>
    <name evidence="2" type="ORF">B7H23_15615</name>
</gene>